<dbReference type="Proteomes" id="UP001162156">
    <property type="component" value="Unassembled WGS sequence"/>
</dbReference>
<sequence>MEYKCPYTCIAQLQWALSFLKTIHTRQGDHPEDVQLCVDALENILMAQYADLSTEVSGVDKLDETVHYIDGALGSNTMLTRTFPFSLNYSELVSKCTEIKGAVAQVMPCKSMTSAEALEELENIKNAAGVASIEELDSVSKEKAINILKCWKSDQVEKIREELKRLRSIEDKMKDIDDNFDGYIEDDLEMLYPK</sequence>
<organism evidence="1 2">
    <name type="scientific">Rhamnusium bicolor</name>
    <dbReference type="NCBI Taxonomy" id="1586634"/>
    <lineage>
        <taxon>Eukaryota</taxon>
        <taxon>Metazoa</taxon>
        <taxon>Ecdysozoa</taxon>
        <taxon>Arthropoda</taxon>
        <taxon>Hexapoda</taxon>
        <taxon>Insecta</taxon>
        <taxon>Pterygota</taxon>
        <taxon>Neoptera</taxon>
        <taxon>Endopterygota</taxon>
        <taxon>Coleoptera</taxon>
        <taxon>Polyphaga</taxon>
        <taxon>Cucujiformia</taxon>
        <taxon>Chrysomeloidea</taxon>
        <taxon>Cerambycidae</taxon>
        <taxon>Lepturinae</taxon>
        <taxon>Rhagiini</taxon>
        <taxon>Rhamnusium</taxon>
    </lineage>
</organism>
<name>A0AAV8XUP5_9CUCU</name>
<protein>
    <submittedName>
        <fullName evidence="1">Uncharacterized protein</fullName>
    </submittedName>
</protein>
<comment type="caution">
    <text evidence="1">The sequence shown here is derived from an EMBL/GenBank/DDBJ whole genome shotgun (WGS) entry which is preliminary data.</text>
</comment>
<dbReference type="AlphaFoldDB" id="A0AAV8XUP5"/>
<reference evidence="1" key="1">
    <citation type="journal article" date="2023" name="Insect Mol. Biol.">
        <title>Genome sequencing provides insights into the evolution of gene families encoding plant cell wall-degrading enzymes in longhorned beetles.</title>
        <authorList>
            <person name="Shin N.R."/>
            <person name="Okamura Y."/>
            <person name="Kirsch R."/>
            <person name="Pauchet Y."/>
        </authorList>
    </citation>
    <scope>NUCLEOTIDE SEQUENCE</scope>
    <source>
        <strain evidence="1">RBIC_L_NR</strain>
    </source>
</reference>
<dbReference type="EMBL" id="JANEYF010002739">
    <property type="protein sequence ID" value="KAJ8942760.1"/>
    <property type="molecule type" value="Genomic_DNA"/>
</dbReference>
<accession>A0AAV8XUP5</accession>
<keyword evidence="2" id="KW-1185">Reference proteome</keyword>
<gene>
    <name evidence="1" type="ORF">NQ314_009971</name>
</gene>
<evidence type="ECO:0000313" key="1">
    <source>
        <dbReference type="EMBL" id="KAJ8942760.1"/>
    </source>
</evidence>
<proteinExistence type="predicted"/>
<evidence type="ECO:0000313" key="2">
    <source>
        <dbReference type="Proteomes" id="UP001162156"/>
    </source>
</evidence>